<evidence type="ECO:0000256" key="1">
    <source>
        <dbReference type="ARBA" id="ARBA00006538"/>
    </source>
</evidence>
<dbReference type="AlphaFoldDB" id="A0A672TX74"/>
<feature type="active site" description="Charge relay system" evidence="3">
    <location>
        <position position="344"/>
    </location>
</feature>
<keyword evidence="7" id="KW-1185">Reference proteome</keyword>
<comment type="similarity">
    <text evidence="1">Belongs to the C/M/P thioester hydrolase family.</text>
</comment>
<dbReference type="Gene3D" id="2.60.40.2240">
    <property type="entry name" value="Acyl-CoA thioester hydrolase/BAAT N-terminal domain"/>
    <property type="match status" value="1"/>
</dbReference>
<gene>
    <name evidence="6" type="primary">LOC115606705</name>
</gene>
<dbReference type="InterPro" id="IPR029058">
    <property type="entry name" value="AB_hydrolase_fold"/>
</dbReference>
<organism evidence="6 7">
    <name type="scientific">Strigops habroptila</name>
    <name type="common">Kakapo</name>
    <dbReference type="NCBI Taxonomy" id="2489341"/>
    <lineage>
        <taxon>Eukaryota</taxon>
        <taxon>Metazoa</taxon>
        <taxon>Chordata</taxon>
        <taxon>Craniata</taxon>
        <taxon>Vertebrata</taxon>
        <taxon>Euteleostomi</taxon>
        <taxon>Archelosauria</taxon>
        <taxon>Archosauria</taxon>
        <taxon>Dinosauria</taxon>
        <taxon>Saurischia</taxon>
        <taxon>Theropoda</taxon>
        <taxon>Coelurosauria</taxon>
        <taxon>Aves</taxon>
        <taxon>Neognathae</taxon>
        <taxon>Neoaves</taxon>
        <taxon>Telluraves</taxon>
        <taxon>Australaves</taxon>
        <taxon>Psittaciformes</taxon>
        <taxon>Psittacidae</taxon>
        <taxon>Strigops</taxon>
    </lineage>
</organism>
<evidence type="ECO:0000256" key="3">
    <source>
        <dbReference type="PIRSR" id="PIRSR016521-1"/>
    </source>
</evidence>
<dbReference type="InterPro" id="IPR014940">
    <property type="entry name" value="BAAT_C"/>
</dbReference>
<keyword evidence="2" id="KW-0443">Lipid metabolism</keyword>
<dbReference type="SUPFAM" id="SSF53474">
    <property type="entry name" value="alpha/beta-Hydrolases"/>
    <property type="match status" value="1"/>
</dbReference>
<accession>A0A672TX74</accession>
<feature type="domain" description="Acyl-CoA thioester hydrolase/bile acid-CoA amino acid N-acetyltransferase" evidence="4">
    <location>
        <begin position="33"/>
        <end position="158"/>
    </location>
</feature>
<evidence type="ECO:0000313" key="6">
    <source>
        <dbReference type="Ensembl" id="ENSSHBP00005005528.1"/>
    </source>
</evidence>
<dbReference type="GO" id="GO:0047617">
    <property type="term" value="F:fatty acyl-CoA hydrolase activity"/>
    <property type="evidence" value="ECO:0007669"/>
    <property type="project" value="TreeGrafter"/>
</dbReference>
<sequence length="431" mass="47491">RLPAWTPATASACSLSSAAPSIRLSPAARSLFDEPLAIAVQGLGPRQPVTLRASLRDETGELFQACARYQAGHDGELDLAHCPALPGGSFCGLEPMGLLWALQPQKPFWYMVKKDMQRPILLQLEVFDGHGDPPGRLLAQAQHERAFLRDGVRRVPVRDGRIRGTLFLPPEDPFPGIIDIHGYTGGGLFEHRASLLANHGFATLALAYYRYEDLPQEPTEIHLEYFEEALNYMLQHPQVKGPGVGLLGYSKGADLCLAMAAFLKNITAVVSLNGSMAITIVPLCYKDKTIPVLAIDEQRVKVIDSNILDLSDILMSPFQAPGNQSLIPIEKAEAQLLFIVGQDDHFLKSDYYATEVCKLLQAQGKENFQILSYPGTGHCIDPPFFPLYPIGNHPILRKRAVMGGELGAHSKAQLHAWPQIQAFFHKYLNDN</sequence>
<dbReference type="OMA" id="GICEIPL"/>
<evidence type="ECO:0000313" key="7">
    <source>
        <dbReference type="Proteomes" id="UP000472266"/>
    </source>
</evidence>
<evidence type="ECO:0008006" key="8">
    <source>
        <dbReference type="Google" id="ProtNLM"/>
    </source>
</evidence>
<dbReference type="PANTHER" id="PTHR10824">
    <property type="entry name" value="ACYL-COENZYME A THIOESTERASE-RELATED"/>
    <property type="match status" value="1"/>
</dbReference>
<dbReference type="InterPro" id="IPR006862">
    <property type="entry name" value="Thio_Ohase/aa_AcTrfase"/>
</dbReference>
<protein>
    <recommendedName>
        <fullName evidence="8">ACOT5 thioesterase</fullName>
    </recommendedName>
</protein>
<dbReference type="Ensembl" id="ENSSHBT00005006688.1">
    <property type="protein sequence ID" value="ENSSHBP00005005528.1"/>
    <property type="gene ID" value="ENSSHBG00005004820.1"/>
</dbReference>
<dbReference type="PIRSF" id="PIRSF016521">
    <property type="entry name" value="Acyl-CoA_hydro"/>
    <property type="match status" value="1"/>
</dbReference>
<evidence type="ECO:0000259" key="4">
    <source>
        <dbReference type="Pfam" id="PF04775"/>
    </source>
</evidence>
<dbReference type="InterPro" id="IPR016662">
    <property type="entry name" value="Acyl-CoA_thioEstase_long-chain"/>
</dbReference>
<name>A0A672TX74_STRHB</name>
<dbReference type="FunFam" id="3.40.50.1820:FF:000024">
    <property type="entry name" value="acyl-coenzyme A thioesterase 4"/>
    <property type="match status" value="1"/>
</dbReference>
<dbReference type="FunFam" id="2.60.40.2240:FF:000001">
    <property type="entry name" value="acyl-coenzyme A thioesterase 4"/>
    <property type="match status" value="1"/>
</dbReference>
<dbReference type="GeneTree" id="ENSGT01010000222336"/>
<evidence type="ECO:0000256" key="2">
    <source>
        <dbReference type="ARBA" id="ARBA00022832"/>
    </source>
</evidence>
<evidence type="ECO:0000259" key="5">
    <source>
        <dbReference type="Pfam" id="PF08840"/>
    </source>
</evidence>
<dbReference type="InterPro" id="IPR042490">
    <property type="entry name" value="Thio_Ohase/BAAT_N"/>
</dbReference>
<feature type="active site" description="Charge relay system" evidence="3">
    <location>
        <position position="378"/>
    </location>
</feature>
<proteinExistence type="inferred from homology"/>
<keyword evidence="2" id="KW-0276">Fatty acid metabolism</keyword>
<reference evidence="6" key="3">
    <citation type="submission" date="2025-09" db="UniProtKB">
        <authorList>
            <consortium name="Ensembl"/>
        </authorList>
    </citation>
    <scope>IDENTIFICATION</scope>
</reference>
<dbReference type="PANTHER" id="PTHR10824:SF17">
    <property type="entry name" value="ACYL-COENZYME A THIOESTERASE 6"/>
    <property type="match status" value="1"/>
</dbReference>
<dbReference type="Pfam" id="PF08840">
    <property type="entry name" value="BAAT_C"/>
    <property type="match status" value="1"/>
</dbReference>
<dbReference type="GO" id="GO:0006631">
    <property type="term" value="P:fatty acid metabolic process"/>
    <property type="evidence" value="ECO:0007669"/>
    <property type="project" value="UniProtKB-KW"/>
</dbReference>
<dbReference type="Pfam" id="PF04775">
    <property type="entry name" value="Bile_Hydr_Trans"/>
    <property type="match status" value="1"/>
</dbReference>
<dbReference type="Proteomes" id="UP000472266">
    <property type="component" value="Chromosome 5"/>
</dbReference>
<dbReference type="GO" id="GO:0006637">
    <property type="term" value="P:acyl-CoA metabolic process"/>
    <property type="evidence" value="ECO:0007669"/>
    <property type="project" value="InterPro"/>
</dbReference>
<feature type="active site" description="Charge relay system" evidence="3">
    <location>
        <position position="250"/>
    </location>
</feature>
<reference evidence="6" key="2">
    <citation type="submission" date="2025-08" db="UniProtKB">
        <authorList>
            <consortium name="Ensembl"/>
        </authorList>
    </citation>
    <scope>IDENTIFICATION</scope>
</reference>
<dbReference type="Gene3D" id="3.40.50.1820">
    <property type="entry name" value="alpha/beta hydrolase"/>
    <property type="match status" value="1"/>
</dbReference>
<dbReference type="InParanoid" id="A0A672TX74"/>
<reference evidence="6 7" key="1">
    <citation type="submission" date="2019-11" db="EMBL/GenBank/DDBJ databases">
        <title>Strigops habroptila (kakapo) genome, bStrHab1, primary haplotype, v2.</title>
        <authorList>
            <person name="Jarvis E.D."/>
            <person name="Howard J."/>
            <person name="Rhie A."/>
            <person name="Phillippy A."/>
            <person name="Korlach J."/>
            <person name="Digby A."/>
            <person name="Iorns D."/>
            <person name="Eason D."/>
            <person name="Robertson B."/>
            <person name="Raemaekers T."/>
            <person name="Howe K."/>
            <person name="Lewin H."/>
            <person name="Damas J."/>
            <person name="Hastie A."/>
            <person name="Tracey A."/>
            <person name="Chow W."/>
            <person name="Fedrigo O."/>
        </authorList>
    </citation>
    <scope>NUCLEOTIDE SEQUENCE [LARGE SCALE GENOMIC DNA]</scope>
</reference>
<feature type="domain" description="BAAT/Acyl-CoA thioester hydrolase C-terminal" evidence="5">
    <location>
        <begin position="221"/>
        <end position="429"/>
    </location>
</feature>